<dbReference type="Proteomes" id="UP000595896">
    <property type="component" value="Segment"/>
</dbReference>
<protein>
    <submittedName>
        <fullName evidence="1">Uncharacterized protein</fullName>
    </submittedName>
</protein>
<accession>A0A7T5QXL8</accession>
<evidence type="ECO:0000313" key="2">
    <source>
        <dbReference type="Proteomes" id="UP000595896"/>
    </source>
</evidence>
<dbReference type="GeneID" id="77948135"/>
<proteinExistence type="predicted"/>
<dbReference type="RefSeq" id="YP_010671875.1">
    <property type="nucleotide sequence ID" value="NC_070973.1"/>
</dbReference>
<dbReference type="KEGG" id="vg:77948135"/>
<organism evidence="1 2">
    <name type="scientific">Cronobacter phage A24</name>
    <dbReference type="NCBI Taxonomy" id="2795745"/>
    <lineage>
        <taxon>Viruses</taxon>
        <taxon>Duplodnaviria</taxon>
        <taxon>Heunggongvirae</taxon>
        <taxon>Uroviricota</taxon>
        <taxon>Caudoviricetes</taxon>
        <taxon>Grimontviridae</taxon>
        <taxon>Crifsvirus</taxon>
        <taxon>Crifsvirus A24</taxon>
    </lineage>
</organism>
<keyword evidence="2" id="KW-1185">Reference proteome</keyword>
<sequence length="55" mass="6422">MRTHGQEYVKEVLYRDDKIIVHIGKDGFDATRFFMFTKETAKEVVDVLNKFIGGK</sequence>
<dbReference type="EMBL" id="MW343794">
    <property type="protein sequence ID" value="QQG33627.1"/>
    <property type="molecule type" value="Genomic_DNA"/>
</dbReference>
<evidence type="ECO:0000313" key="1">
    <source>
        <dbReference type="EMBL" id="QQG33627.1"/>
    </source>
</evidence>
<name>A0A7T5QXL8_9CAUD</name>
<reference evidence="1 2" key="1">
    <citation type="submission" date="2020-12" db="EMBL/GenBank/DDBJ databases">
        <authorList>
            <person name="Luo D."/>
            <person name="Li C."/>
            <person name="Zeng H."/>
        </authorList>
    </citation>
    <scope>NUCLEOTIDE SEQUENCE [LARGE SCALE GENOMIC DNA]</scope>
</reference>